<name>A0AAV0RBQ0_9ROSI</name>
<dbReference type="AlphaFoldDB" id="A0AAV0RBQ0"/>
<organism evidence="2 3">
    <name type="scientific">Linum tenue</name>
    <dbReference type="NCBI Taxonomy" id="586396"/>
    <lineage>
        <taxon>Eukaryota</taxon>
        <taxon>Viridiplantae</taxon>
        <taxon>Streptophyta</taxon>
        <taxon>Embryophyta</taxon>
        <taxon>Tracheophyta</taxon>
        <taxon>Spermatophyta</taxon>
        <taxon>Magnoliopsida</taxon>
        <taxon>eudicotyledons</taxon>
        <taxon>Gunneridae</taxon>
        <taxon>Pentapetalae</taxon>
        <taxon>rosids</taxon>
        <taxon>fabids</taxon>
        <taxon>Malpighiales</taxon>
        <taxon>Linaceae</taxon>
        <taxon>Linum</taxon>
    </lineage>
</organism>
<sequence>NPNKPLLVFTLSFSILSHFLLFVAAEIQSSSSFPRPIDRSNDQSSFTRSFKVRSTSFAFSNGDKSESPDLSVLGEEGSVCMTLQLPRVVLMKLKGRLIMLQQILKTSQELSKPNR</sequence>
<dbReference type="EMBL" id="CAMGYJ010000010">
    <property type="protein sequence ID" value="CAI0553743.1"/>
    <property type="molecule type" value="Genomic_DNA"/>
</dbReference>
<keyword evidence="1" id="KW-1133">Transmembrane helix</keyword>
<accession>A0AAV0RBQ0</accession>
<feature type="transmembrane region" description="Helical" evidence="1">
    <location>
        <begin position="6"/>
        <end position="25"/>
    </location>
</feature>
<reference evidence="2" key="1">
    <citation type="submission" date="2022-08" db="EMBL/GenBank/DDBJ databases">
        <authorList>
            <person name="Gutierrez-Valencia J."/>
        </authorList>
    </citation>
    <scope>NUCLEOTIDE SEQUENCE</scope>
</reference>
<evidence type="ECO:0000256" key="1">
    <source>
        <dbReference type="SAM" id="Phobius"/>
    </source>
</evidence>
<comment type="caution">
    <text evidence="2">The sequence shown here is derived from an EMBL/GenBank/DDBJ whole genome shotgun (WGS) entry which is preliminary data.</text>
</comment>
<proteinExistence type="predicted"/>
<protein>
    <submittedName>
        <fullName evidence="2">Uncharacterized protein</fullName>
    </submittedName>
</protein>
<keyword evidence="1" id="KW-0812">Transmembrane</keyword>
<evidence type="ECO:0000313" key="3">
    <source>
        <dbReference type="Proteomes" id="UP001154282"/>
    </source>
</evidence>
<dbReference type="Proteomes" id="UP001154282">
    <property type="component" value="Unassembled WGS sequence"/>
</dbReference>
<keyword evidence="3" id="KW-1185">Reference proteome</keyword>
<feature type="non-terminal residue" evidence="2">
    <location>
        <position position="1"/>
    </location>
</feature>
<evidence type="ECO:0000313" key="2">
    <source>
        <dbReference type="EMBL" id="CAI0553743.1"/>
    </source>
</evidence>
<keyword evidence="1" id="KW-0472">Membrane</keyword>
<gene>
    <name evidence="2" type="ORF">LITE_LOCUS46951</name>
</gene>